<dbReference type="GO" id="GO:0008654">
    <property type="term" value="P:phospholipid biosynthetic process"/>
    <property type="evidence" value="ECO:0007669"/>
    <property type="project" value="TreeGrafter"/>
</dbReference>
<keyword evidence="2" id="KW-0472">Membrane</keyword>
<dbReference type="GO" id="GO:0004366">
    <property type="term" value="F:glycerol-3-phosphate O-acyltransferase activity"/>
    <property type="evidence" value="ECO:0007669"/>
    <property type="project" value="TreeGrafter"/>
</dbReference>
<protein>
    <recommendedName>
        <fullName evidence="5">Phospholipid/glycerol acyltransferase domain-containing protein</fullName>
    </recommendedName>
</protein>
<organism evidence="3 4">
    <name type="scientific">Sphagnurus paluster</name>
    <dbReference type="NCBI Taxonomy" id="117069"/>
    <lineage>
        <taxon>Eukaryota</taxon>
        <taxon>Fungi</taxon>
        <taxon>Dikarya</taxon>
        <taxon>Basidiomycota</taxon>
        <taxon>Agaricomycotina</taxon>
        <taxon>Agaricomycetes</taxon>
        <taxon>Agaricomycetidae</taxon>
        <taxon>Agaricales</taxon>
        <taxon>Tricholomatineae</taxon>
        <taxon>Lyophyllaceae</taxon>
        <taxon>Sphagnurus</taxon>
    </lineage>
</organism>
<evidence type="ECO:0000256" key="1">
    <source>
        <dbReference type="SAM" id="MobiDB-lite"/>
    </source>
</evidence>
<feature type="transmembrane region" description="Helical" evidence="2">
    <location>
        <begin position="363"/>
        <end position="390"/>
    </location>
</feature>
<proteinExistence type="predicted"/>
<keyword evidence="4" id="KW-1185">Reference proteome</keyword>
<feature type="compositionally biased region" description="Basic and acidic residues" evidence="1">
    <location>
        <begin position="32"/>
        <end position="50"/>
    </location>
</feature>
<comment type="caution">
    <text evidence="3">The sequence shown here is derived from an EMBL/GenBank/DDBJ whole genome shotgun (WGS) entry which is preliminary data.</text>
</comment>
<dbReference type="PANTHER" id="PTHR31605:SF0">
    <property type="entry name" value="GLYCEROL-3-PHOSPHATE O-ACYLTRANSFERASE 1"/>
    <property type="match status" value="1"/>
</dbReference>
<dbReference type="SUPFAM" id="SSF69593">
    <property type="entry name" value="Glycerol-3-phosphate (1)-acyltransferase"/>
    <property type="match status" value="1"/>
</dbReference>
<accession>A0A9P7KKI9</accession>
<feature type="region of interest" description="Disordered" evidence="1">
    <location>
        <begin position="17"/>
        <end position="50"/>
    </location>
</feature>
<dbReference type="PANTHER" id="PTHR31605">
    <property type="entry name" value="GLYCEROL-3-PHOSPHATE O-ACYLTRANSFERASE 1"/>
    <property type="match status" value="1"/>
</dbReference>
<name>A0A9P7KKI9_9AGAR</name>
<gene>
    <name evidence="3" type="ORF">H0H81_001755</name>
</gene>
<dbReference type="OrthoDB" id="1044435at2759"/>
<dbReference type="EMBL" id="JABCKI010000067">
    <property type="protein sequence ID" value="KAG5653204.1"/>
    <property type="molecule type" value="Genomic_DNA"/>
</dbReference>
<evidence type="ECO:0000313" key="4">
    <source>
        <dbReference type="Proteomes" id="UP000717328"/>
    </source>
</evidence>
<evidence type="ECO:0000313" key="3">
    <source>
        <dbReference type="EMBL" id="KAG5653204.1"/>
    </source>
</evidence>
<dbReference type="Proteomes" id="UP000717328">
    <property type="component" value="Unassembled WGS sequence"/>
</dbReference>
<sequence>MFSNPVLRAILLSSGAIPVQRNPNNGNGAGDGDSRNSGKQKEERRSPQVELFRESSNALAAGQVLGVFPEGTSYTQPGIVQVLPGAVWAAVEYMRSVRDQSQVEAQADDIGKGKGKGKKKGSWTEDDLTIVPVGIVYTDKARYQSRVCVRYGTPIAVSAYTAEIFANEADADAAARNAVKQITAEIEKQLRALSVNAPDWDTLYAAEMARDILWQDPANVPLKDWVAVSQTLVGLFTVDADRADPLLLKARTALNKYHSLLHHTSIAHSELTTLIPLAGRAITPWRVLGAILKFPLALTSLLLFTPSLLLYIPAYATGALAVRMFVRRGEKEAEAQFKAVFGGLGLGLSLGVMGALLKSAGLAAAWLPISGVQRIASVLGATYGGVWLLVRWHNTLVYRNYKRLKTLLTLHKLCLGLLPQRPAASEDVAAYTRPPPPPSNRFIKKMLAKDPEVSPPPPGKKVPRRKLVLPLLSARAEAVDALRVYILSRGNEGGDVGRALEFLKASSLGVE</sequence>
<reference evidence="3" key="2">
    <citation type="submission" date="2021-10" db="EMBL/GenBank/DDBJ databases">
        <title>Phylogenomics reveals ancestral predisposition of the termite-cultivated fungus Termitomyces towards a domesticated lifestyle.</title>
        <authorList>
            <person name="Auxier B."/>
            <person name="Grum-Grzhimaylo A."/>
            <person name="Cardenas M.E."/>
            <person name="Lodge J.D."/>
            <person name="Laessoe T."/>
            <person name="Pedersen O."/>
            <person name="Smith M.E."/>
            <person name="Kuyper T.W."/>
            <person name="Franco-Molano E.A."/>
            <person name="Baroni T.J."/>
            <person name="Aanen D.K."/>
        </authorList>
    </citation>
    <scope>NUCLEOTIDE SEQUENCE</scope>
    <source>
        <strain evidence="3">D49</strain>
    </source>
</reference>
<dbReference type="GO" id="GO:0016287">
    <property type="term" value="F:glycerone-phosphate O-acyltransferase activity"/>
    <property type="evidence" value="ECO:0007669"/>
    <property type="project" value="TreeGrafter"/>
</dbReference>
<reference evidence="3" key="1">
    <citation type="submission" date="2021-02" db="EMBL/GenBank/DDBJ databases">
        <authorList>
            <person name="Nieuwenhuis M."/>
            <person name="Van De Peppel L.J.J."/>
        </authorList>
    </citation>
    <scope>NUCLEOTIDE SEQUENCE</scope>
    <source>
        <strain evidence="3">D49</strain>
    </source>
</reference>
<feature type="transmembrane region" description="Helical" evidence="2">
    <location>
        <begin position="301"/>
        <end position="325"/>
    </location>
</feature>
<dbReference type="AlphaFoldDB" id="A0A9P7KKI9"/>
<dbReference type="InterPro" id="IPR052744">
    <property type="entry name" value="GPAT/DAPAT"/>
</dbReference>
<feature type="transmembrane region" description="Helical" evidence="2">
    <location>
        <begin position="337"/>
        <end position="357"/>
    </location>
</feature>
<keyword evidence="2" id="KW-1133">Transmembrane helix</keyword>
<keyword evidence="2" id="KW-0812">Transmembrane</keyword>
<evidence type="ECO:0000256" key="2">
    <source>
        <dbReference type="SAM" id="Phobius"/>
    </source>
</evidence>
<evidence type="ECO:0008006" key="5">
    <source>
        <dbReference type="Google" id="ProtNLM"/>
    </source>
</evidence>